<organism evidence="2 3">
    <name type="scientific">Trifolium medium</name>
    <dbReference type="NCBI Taxonomy" id="97028"/>
    <lineage>
        <taxon>Eukaryota</taxon>
        <taxon>Viridiplantae</taxon>
        <taxon>Streptophyta</taxon>
        <taxon>Embryophyta</taxon>
        <taxon>Tracheophyta</taxon>
        <taxon>Spermatophyta</taxon>
        <taxon>Magnoliopsida</taxon>
        <taxon>eudicotyledons</taxon>
        <taxon>Gunneridae</taxon>
        <taxon>Pentapetalae</taxon>
        <taxon>rosids</taxon>
        <taxon>fabids</taxon>
        <taxon>Fabales</taxon>
        <taxon>Fabaceae</taxon>
        <taxon>Papilionoideae</taxon>
        <taxon>50 kb inversion clade</taxon>
        <taxon>NPAAA clade</taxon>
        <taxon>Hologalegina</taxon>
        <taxon>IRL clade</taxon>
        <taxon>Trifolieae</taxon>
        <taxon>Trifolium</taxon>
    </lineage>
</organism>
<comment type="caution">
    <text evidence="2">The sequence shown here is derived from an EMBL/GenBank/DDBJ whole genome shotgun (WGS) entry which is preliminary data.</text>
</comment>
<proteinExistence type="predicted"/>
<feature type="non-terminal residue" evidence="2">
    <location>
        <position position="1"/>
    </location>
</feature>
<feature type="region of interest" description="Disordered" evidence="1">
    <location>
        <begin position="33"/>
        <end position="80"/>
    </location>
</feature>
<name>A0A392QVK6_9FABA</name>
<evidence type="ECO:0000313" key="2">
    <source>
        <dbReference type="EMBL" id="MCI27912.1"/>
    </source>
</evidence>
<feature type="compositionally biased region" description="Basic and acidic residues" evidence="1">
    <location>
        <begin position="33"/>
        <end position="42"/>
    </location>
</feature>
<dbReference type="AlphaFoldDB" id="A0A392QVK6"/>
<dbReference type="Proteomes" id="UP000265520">
    <property type="component" value="Unassembled WGS sequence"/>
</dbReference>
<reference evidence="2 3" key="1">
    <citation type="journal article" date="2018" name="Front. Plant Sci.">
        <title>Red Clover (Trifolium pratense) and Zigzag Clover (T. medium) - A Picture of Genomic Similarities and Differences.</title>
        <authorList>
            <person name="Dluhosova J."/>
            <person name="Istvanek J."/>
            <person name="Nedelnik J."/>
            <person name="Repkova J."/>
        </authorList>
    </citation>
    <scope>NUCLEOTIDE SEQUENCE [LARGE SCALE GENOMIC DNA]</scope>
    <source>
        <strain evidence="3">cv. 10/8</strain>
        <tissue evidence="2">Leaf</tissue>
    </source>
</reference>
<dbReference type="InterPro" id="IPR042559">
    <property type="entry name" value="Gln-tRNA-synth_Ib_RNA-bd_N_2"/>
</dbReference>
<evidence type="ECO:0000256" key="1">
    <source>
        <dbReference type="SAM" id="MobiDB-lite"/>
    </source>
</evidence>
<feature type="non-terminal residue" evidence="2">
    <location>
        <position position="80"/>
    </location>
</feature>
<dbReference type="Gene3D" id="1.10.10.2420">
    <property type="match status" value="1"/>
</dbReference>
<sequence>GELLGHVRKRLPWADAKAAKQLADTKLYELLGDKTAADNEKPSKKKKEKPAKVEDKAASIATPEKPPEEDLNPFLIFPNP</sequence>
<keyword evidence="3" id="KW-1185">Reference proteome</keyword>
<keyword evidence="2" id="KW-0436">Ligase</keyword>
<dbReference type="GO" id="GO:0016874">
    <property type="term" value="F:ligase activity"/>
    <property type="evidence" value="ECO:0007669"/>
    <property type="project" value="UniProtKB-KW"/>
</dbReference>
<evidence type="ECO:0000313" key="3">
    <source>
        <dbReference type="Proteomes" id="UP000265520"/>
    </source>
</evidence>
<dbReference type="EMBL" id="LXQA010162278">
    <property type="protein sequence ID" value="MCI27912.1"/>
    <property type="molecule type" value="Genomic_DNA"/>
</dbReference>
<accession>A0A392QVK6</accession>
<protein>
    <submittedName>
        <fullName evidence="2">Glutamine-tRNA ligase-like</fullName>
    </submittedName>
</protein>